<dbReference type="OrthoDB" id="2116030at2759"/>
<dbReference type="InterPro" id="IPR020373">
    <property type="entry name" value="Kgd4/YMR-31"/>
</dbReference>
<dbReference type="GO" id="GO:0006103">
    <property type="term" value="P:2-oxoglutarate metabolic process"/>
    <property type="evidence" value="ECO:0007669"/>
    <property type="project" value="InterPro"/>
</dbReference>
<dbReference type="Proteomes" id="UP000663852">
    <property type="component" value="Unassembled WGS sequence"/>
</dbReference>
<reference evidence="5" key="1">
    <citation type="submission" date="2021-02" db="EMBL/GenBank/DDBJ databases">
        <authorList>
            <person name="Nowell W R."/>
        </authorList>
    </citation>
    <scope>NUCLEOTIDE SEQUENCE</scope>
</reference>
<dbReference type="EMBL" id="CAJNOR010000006">
    <property type="protein sequence ID" value="CAF0746968.1"/>
    <property type="molecule type" value="Genomic_DNA"/>
</dbReference>
<organism evidence="5 7">
    <name type="scientific">Adineta ricciae</name>
    <name type="common">Rotifer</name>
    <dbReference type="NCBI Taxonomy" id="249248"/>
    <lineage>
        <taxon>Eukaryota</taxon>
        <taxon>Metazoa</taxon>
        <taxon>Spiralia</taxon>
        <taxon>Gnathifera</taxon>
        <taxon>Rotifera</taxon>
        <taxon>Eurotatoria</taxon>
        <taxon>Bdelloidea</taxon>
        <taxon>Adinetida</taxon>
        <taxon>Adinetidae</taxon>
        <taxon>Adineta</taxon>
    </lineage>
</organism>
<evidence type="ECO:0008006" key="8">
    <source>
        <dbReference type="Google" id="ProtNLM"/>
    </source>
</evidence>
<dbReference type="Pfam" id="PF10937">
    <property type="entry name" value="Kgd4-YMR31"/>
    <property type="match status" value="1"/>
</dbReference>
<evidence type="ECO:0000313" key="7">
    <source>
        <dbReference type="Proteomes" id="UP000663828"/>
    </source>
</evidence>
<evidence type="ECO:0000256" key="2">
    <source>
        <dbReference type="ARBA" id="ARBA00023128"/>
    </source>
</evidence>
<name>A0A813P7B1_ADIRI</name>
<dbReference type="GO" id="GO:0005739">
    <property type="term" value="C:mitochondrion"/>
    <property type="evidence" value="ECO:0007669"/>
    <property type="project" value="UniProtKB-SubCell"/>
</dbReference>
<feature type="compositionally biased region" description="Polar residues" evidence="4">
    <location>
        <begin position="41"/>
        <end position="54"/>
    </location>
</feature>
<sequence length="92" mass="9964">MASMASNLQKILRQRVPMIQFRYGANRSGSATHATKENTKDSSSVVNKAGAASQTKTVQQAGTFEFAQTPAKYRRRSLTQEEIDLVATGGSV</sequence>
<protein>
    <recommendedName>
        <fullName evidence="8">Mitochondrial ribosomal protein S36</fullName>
    </recommendedName>
</protein>
<gene>
    <name evidence="6" type="ORF">EDS130_LOCUS10196</name>
    <name evidence="5" type="ORF">XAT740_LOCUS210</name>
</gene>
<keyword evidence="7" id="KW-1185">Reference proteome</keyword>
<evidence type="ECO:0000256" key="1">
    <source>
        <dbReference type="ARBA" id="ARBA00004173"/>
    </source>
</evidence>
<accession>A0A813P7B1</accession>
<comment type="similarity">
    <text evidence="3">Belongs to the alpha-ketoglutarate dehydrogenase component 4 family.</text>
</comment>
<evidence type="ECO:0000256" key="3">
    <source>
        <dbReference type="ARBA" id="ARBA00043970"/>
    </source>
</evidence>
<evidence type="ECO:0000313" key="6">
    <source>
        <dbReference type="EMBL" id="CAF0909430.1"/>
    </source>
</evidence>
<evidence type="ECO:0000313" key="5">
    <source>
        <dbReference type="EMBL" id="CAF0746968.1"/>
    </source>
</evidence>
<comment type="caution">
    <text evidence="5">The sequence shown here is derived from an EMBL/GenBank/DDBJ whole genome shotgun (WGS) entry which is preliminary data.</text>
</comment>
<dbReference type="EMBL" id="CAJNOJ010000035">
    <property type="protein sequence ID" value="CAF0909430.1"/>
    <property type="molecule type" value="Genomic_DNA"/>
</dbReference>
<comment type="subcellular location">
    <subcellularLocation>
        <location evidence="1">Mitochondrion</location>
    </subcellularLocation>
</comment>
<proteinExistence type="inferred from homology"/>
<feature type="region of interest" description="Disordered" evidence="4">
    <location>
        <begin position="26"/>
        <end position="54"/>
    </location>
</feature>
<dbReference type="AlphaFoldDB" id="A0A813P7B1"/>
<keyword evidence="2" id="KW-0496">Mitochondrion</keyword>
<evidence type="ECO:0000256" key="4">
    <source>
        <dbReference type="SAM" id="MobiDB-lite"/>
    </source>
</evidence>
<dbReference type="Proteomes" id="UP000663828">
    <property type="component" value="Unassembled WGS sequence"/>
</dbReference>